<name>A0A3G7TKB1_9PSED</name>
<evidence type="ECO:0000313" key="3">
    <source>
        <dbReference type="Proteomes" id="UP000268048"/>
    </source>
</evidence>
<sequence>MFGGAEAKVAAGWPDGRNRLLAQSQKNQGIQENIRCCPATRANQTRKNG</sequence>
<feature type="compositionally biased region" description="Polar residues" evidence="1">
    <location>
        <begin position="21"/>
        <end position="31"/>
    </location>
</feature>
<organism evidence="2 3">
    <name type="scientific">Pseudomonas chlororaphis</name>
    <dbReference type="NCBI Taxonomy" id="587753"/>
    <lineage>
        <taxon>Bacteria</taxon>
        <taxon>Pseudomonadati</taxon>
        <taxon>Pseudomonadota</taxon>
        <taxon>Gammaproteobacteria</taxon>
        <taxon>Pseudomonadales</taxon>
        <taxon>Pseudomonadaceae</taxon>
        <taxon>Pseudomonas</taxon>
    </lineage>
</organism>
<dbReference type="Proteomes" id="UP000268048">
    <property type="component" value="Chromosome"/>
</dbReference>
<feature type="region of interest" description="Disordered" evidence="1">
    <location>
        <begin position="1"/>
        <end position="34"/>
    </location>
</feature>
<dbReference type="EMBL" id="CP027753">
    <property type="protein sequence ID" value="AZE47440.1"/>
    <property type="molecule type" value="Genomic_DNA"/>
</dbReference>
<dbReference type="AlphaFoldDB" id="A0A3G7TKB1"/>
<reference evidence="2 3" key="1">
    <citation type="submission" date="2018-03" db="EMBL/GenBank/DDBJ databases">
        <title>Diversity of phytobeneficial traits revealed by whole-genome analysis of worldwide-isolated phenazine-producing Pseudomonas spp.</title>
        <authorList>
            <person name="Biessy A."/>
            <person name="Novinscak A."/>
            <person name="Blom J."/>
            <person name="Leger G."/>
            <person name="Thomashow L.S."/>
            <person name="Cazorla F.M."/>
            <person name="Josic D."/>
            <person name="Filion M."/>
        </authorList>
    </citation>
    <scope>NUCLEOTIDE SEQUENCE [LARGE SCALE GENOMIC DNA]</scope>
    <source>
        <strain evidence="2 3">B25</strain>
    </source>
</reference>
<protein>
    <submittedName>
        <fullName evidence="2">Uncharacterized protein</fullName>
    </submittedName>
</protein>
<evidence type="ECO:0000313" key="2">
    <source>
        <dbReference type="EMBL" id="AZE47440.1"/>
    </source>
</evidence>
<evidence type="ECO:0000256" key="1">
    <source>
        <dbReference type="SAM" id="MobiDB-lite"/>
    </source>
</evidence>
<accession>A0A3G7TKB1</accession>
<gene>
    <name evidence="2" type="ORF">C4K04_1752</name>
</gene>
<proteinExistence type="predicted"/>